<keyword evidence="1" id="KW-0812">Transmembrane</keyword>
<feature type="transmembrane region" description="Helical" evidence="1">
    <location>
        <begin position="120"/>
        <end position="141"/>
    </location>
</feature>
<keyword evidence="1" id="KW-1133">Transmembrane helix</keyword>
<sequence>MIQRIQSIWLFLATLTLALMLVLPIATKQAGGSESTIFTYGIYHKITTNDVSQLAVTPLIPLAVTNIAVAVMCFVNIFNFKRRSLQKKIIVFTIAAIAGFAFWCSINAQKMPGGLDGASFGVGAYLPALAILFCVLAIFGINKDERLIRSAERLR</sequence>
<dbReference type="EMBL" id="QGNZ01000003">
    <property type="protein sequence ID" value="PWS26827.1"/>
    <property type="molecule type" value="Genomic_DNA"/>
</dbReference>
<dbReference type="Proteomes" id="UP000245379">
    <property type="component" value="Unassembled WGS sequence"/>
</dbReference>
<accession>A0A317EL03</accession>
<evidence type="ECO:0008006" key="4">
    <source>
        <dbReference type="Google" id="ProtNLM"/>
    </source>
</evidence>
<comment type="caution">
    <text evidence="2">The sequence shown here is derived from an EMBL/GenBank/DDBJ whole genome shotgun (WGS) entry which is preliminary data.</text>
</comment>
<keyword evidence="3" id="KW-1185">Reference proteome</keyword>
<evidence type="ECO:0000313" key="3">
    <source>
        <dbReference type="Proteomes" id="UP000245379"/>
    </source>
</evidence>
<evidence type="ECO:0000313" key="2">
    <source>
        <dbReference type="EMBL" id="PWS26827.1"/>
    </source>
</evidence>
<dbReference type="Pfam" id="PF14126">
    <property type="entry name" value="DUF4293"/>
    <property type="match status" value="1"/>
</dbReference>
<evidence type="ECO:0000256" key="1">
    <source>
        <dbReference type="SAM" id="Phobius"/>
    </source>
</evidence>
<protein>
    <recommendedName>
        <fullName evidence="4">DUF4293 domain-containing protein</fullName>
    </recommendedName>
</protein>
<keyword evidence="1" id="KW-0472">Membrane</keyword>
<name>A0A317EL03_9SPHI</name>
<gene>
    <name evidence="2" type="ORF">DHW03_12405</name>
</gene>
<feature type="transmembrane region" description="Helical" evidence="1">
    <location>
        <begin position="89"/>
        <end position="108"/>
    </location>
</feature>
<dbReference type="InterPro" id="IPR025635">
    <property type="entry name" value="DUF4293"/>
</dbReference>
<dbReference type="OrthoDB" id="594989at2"/>
<organism evidence="2 3">
    <name type="scientific">Pedobacter yonginense</name>
    <dbReference type="NCBI Taxonomy" id="651869"/>
    <lineage>
        <taxon>Bacteria</taxon>
        <taxon>Pseudomonadati</taxon>
        <taxon>Bacteroidota</taxon>
        <taxon>Sphingobacteriia</taxon>
        <taxon>Sphingobacteriales</taxon>
        <taxon>Sphingobacteriaceae</taxon>
        <taxon>Pedobacter</taxon>
    </lineage>
</organism>
<proteinExistence type="predicted"/>
<dbReference type="RefSeq" id="WP_109926175.1">
    <property type="nucleotide sequence ID" value="NZ_QGNZ01000003.1"/>
</dbReference>
<reference evidence="2 3" key="1">
    <citation type="submission" date="2018-05" db="EMBL/GenBank/DDBJ databases">
        <title>Pedobacter paludis sp. nov., isolated from wetland soil.</title>
        <authorList>
            <person name="Zhang Y."/>
            <person name="Wang G."/>
        </authorList>
    </citation>
    <scope>NUCLEOTIDE SEQUENCE [LARGE SCALE GENOMIC DNA]</scope>
    <source>
        <strain evidence="2 3">KCTC22721</strain>
    </source>
</reference>
<feature type="transmembrane region" description="Helical" evidence="1">
    <location>
        <begin position="54"/>
        <end position="77"/>
    </location>
</feature>
<dbReference type="AlphaFoldDB" id="A0A317EL03"/>